<evidence type="ECO:0000313" key="1">
    <source>
        <dbReference type="EMBL" id="GED57641.1"/>
    </source>
</evidence>
<name>A0ABQ0T2N9_9BACL</name>
<sequence length="759" mass="86000">MFVFGINVTICIFIREVGLIIYQVGLSGYADNRKGPFMDIINQTNRTMLFEEINPEKLDLITIVGDVKGIDSLSDDKIKEINEHLLVRSFDEFLDKFSPSVYSFYNAANQKVMYTLKKPDGIAEDAISEIKIDQSNDFLKMLFTLIDTKRSQGITNVDFKFENLLDMISPKKVMDDIRQVRKEIHYLYGHYEKLDDGDPKKLDLGDKLNTMFEDASKNYNNVMAMLPLAIEDIKTRLLLGGAQEENQSEAIQIGMLTIGEDGELKIIEAPKSDSRELMVLDENSGNGLMSVFEEDYESITETPSSYVKDLVVRTFCPLPTVHTEVNIETEVQNYNTYLEFYKNAKDDFVKTVKPLVEKILGVKMFFDQYVTKNKGMQPAMLITNTKLDMLVKSSNIPRLETYLNTVNAKNDFTDTIWFGIVPSVDMDSAGKAKVTRERFRGNEKVVKQDGNTMESLTMLLQVVKDFKVQVFFSFSTGEETTFNSMATAGIDKYIDKCGILVRKEFSEFAIPCIPNFTIIPKDKSGVVIDSRMLQTEDGVKLSQEKEDILKLWIEGVYVGASYVAAGIVAAYQCPEYLRETFKVVSREYPGVRFDIEAGENGLRAVTTMAKEISGFTNNIKDSINRKNFGFVFSSENAQIQGKDIKRITVYKARSLAMSEDGFDSIYKTLVSTYIERILRFQTGDFKHDNIVKFFSNNPSSQKSKWLGTRGFVNSIIHDGDDMSYVIDDKSNLCHIDLVFNGNVKNLEVTITKGTTPVKA</sequence>
<evidence type="ECO:0000313" key="2">
    <source>
        <dbReference type="Proteomes" id="UP000319498"/>
    </source>
</evidence>
<dbReference type="Proteomes" id="UP000319498">
    <property type="component" value="Unassembled WGS sequence"/>
</dbReference>
<protein>
    <recommendedName>
        <fullName evidence="3">Transcriptional regulator</fullName>
    </recommendedName>
</protein>
<reference evidence="1 2" key="1">
    <citation type="submission" date="2019-06" db="EMBL/GenBank/DDBJ databases">
        <title>Whole genome shotgun sequence of Brevibacillus formosus NBRC 15716.</title>
        <authorList>
            <person name="Hosoyama A."/>
            <person name="Uohara A."/>
            <person name="Ohji S."/>
            <person name="Ichikawa N."/>
        </authorList>
    </citation>
    <scope>NUCLEOTIDE SEQUENCE [LARGE SCALE GENOMIC DNA]</scope>
    <source>
        <strain evidence="1 2">NBRC 15716</strain>
    </source>
</reference>
<comment type="caution">
    <text evidence="1">The sequence shown here is derived from an EMBL/GenBank/DDBJ whole genome shotgun (WGS) entry which is preliminary data.</text>
</comment>
<gene>
    <name evidence="1" type="ORF">BFO01nite_17730</name>
</gene>
<organism evidence="1 2">
    <name type="scientific">Brevibacillus formosus</name>
    <dbReference type="NCBI Taxonomy" id="54913"/>
    <lineage>
        <taxon>Bacteria</taxon>
        <taxon>Bacillati</taxon>
        <taxon>Bacillota</taxon>
        <taxon>Bacilli</taxon>
        <taxon>Bacillales</taxon>
        <taxon>Paenibacillaceae</taxon>
        <taxon>Brevibacillus</taxon>
    </lineage>
</organism>
<accession>A0ABQ0T2N9</accession>
<dbReference type="EMBL" id="BJOL01000010">
    <property type="protein sequence ID" value="GED57641.1"/>
    <property type="molecule type" value="Genomic_DNA"/>
</dbReference>
<evidence type="ECO:0008006" key="3">
    <source>
        <dbReference type="Google" id="ProtNLM"/>
    </source>
</evidence>
<keyword evidence="2" id="KW-1185">Reference proteome</keyword>
<proteinExistence type="predicted"/>